<dbReference type="RefSeq" id="WP_019212819.1">
    <property type="nucleotide sequence ID" value="NZ_CWJI01000003.1"/>
</dbReference>
<reference evidence="2" key="1">
    <citation type="submission" date="2015-03" db="EMBL/GenBank/DDBJ databases">
        <authorList>
            <consortium name="Pathogen Informatics"/>
        </authorList>
    </citation>
    <scope>NUCLEOTIDE SEQUENCE [LARGE SCALE GENOMIC DNA]</scope>
    <source>
        <strain evidence="2">R148</strain>
    </source>
</reference>
<protein>
    <submittedName>
        <fullName evidence="1">Uncharacterized protein</fullName>
    </submittedName>
</protein>
<accession>A0A0H5LV11</accession>
<sequence length="161" mass="18274">MKKFIIVIFAVVIALALSFSYSFYKNAPPLDDRISCYAQIRYNYAGSEQHSQLSSGIYIYLSQGKGVVDFSGEIAIGDKKYRIKRNAEVSYNPKDASVYLLKTVKLNINPVDNVPIEIARKHMYSYLTREDGWINFGVYPNANNGYVFSTTAIPQFLCKKL</sequence>
<evidence type="ECO:0000313" key="2">
    <source>
        <dbReference type="Proteomes" id="UP000043316"/>
    </source>
</evidence>
<dbReference type="GeneID" id="61817450"/>
<dbReference type="EMBL" id="CWJI01000003">
    <property type="protein sequence ID" value="CRY54885.1"/>
    <property type="molecule type" value="Genomic_DNA"/>
</dbReference>
<organism evidence="1 2">
    <name type="scientific">Yersinia intermedia</name>
    <dbReference type="NCBI Taxonomy" id="631"/>
    <lineage>
        <taxon>Bacteria</taxon>
        <taxon>Pseudomonadati</taxon>
        <taxon>Pseudomonadota</taxon>
        <taxon>Gammaproteobacteria</taxon>
        <taxon>Enterobacterales</taxon>
        <taxon>Yersiniaceae</taxon>
        <taxon>Yersinia</taxon>
    </lineage>
</organism>
<evidence type="ECO:0000313" key="1">
    <source>
        <dbReference type="EMBL" id="CRY54885.1"/>
    </source>
</evidence>
<dbReference type="Proteomes" id="UP000043316">
    <property type="component" value="Unassembled WGS sequence"/>
</dbReference>
<dbReference type="AlphaFoldDB" id="A0A0H5LV11"/>
<name>A0A0H5LV11_YERIN</name>
<proteinExistence type="predicted"/>
<gene>
    <name evidence="1" type="ORF">ERS008476_01854</name>
</gene>